<keyword evidence="2 4" id="KW-0274">FAD</keyword>
<dbReference type="Gene3D" id="3.40.50.620">
    <property type="entry name" value="HUPs"/>
    <property type="match status" value="1"/>
</dbReference>
<dbReference type="PROSITE" id="PS00394">
    <property type="entry name" value="DNA_PHOTOLYASES_1_1"/>
    <property type="match status" value="1"/>
</dbReference>
<evidence type="ECO:0000259" key="8">
    <source>
        <dbReference type="PROSITE" id="PS51645"/>
    </source>
</evidence>
<dbReference type="InterPro" id="IPR036134">
    <property type="entry name" value="Crypto/Photolyase_FAD-like_sf"/>
</dbReference>
<protein>
    <submittedName>
        <fullName evidence="9">Deoxyribodipyrimidine photo-lyase</fullName>
    </submittedName>
    <submittedName>
        <fullName evidence="10">Deoxyribodipyrimidine photolyase</fullName>
    </submittedName>
</protein>
<dbReference type="PANTHER" id="PTHR11455:SF9">
    <property type="entry name" value="CRYPTOCHROME CIRCADIAN CLOCK 5 ISOFORM X1"/>
    <property type="match status" value="1"/>
</dbReference>
<dbReference type="PROSITE" id="PS00691">
    <property type="entry name" value="DNA_PHOTOLYASES_1_2"/>
    <property type="match status" value="1"/>
</dbReference>
<gene>
    <name evidence="10" type="ORF">C445_16417</name>
    <name evidence="9" type="ORF">CHINAEXTREME_14850</name>
</gene>
<feature type="compositionally biased region" description="Acidic residues" evidence="7">
    <location>
        <begin position="29"/>
        <end position="43"/>
    </location>
</feature>
<dbReference type="PROSITE" id="PS51645">
    <property type="entry name" value="PHR_CRY_ALPHA_BETA"/>
    <property type="match status" value="1"/>
</dbReference>
<feature type="binding site" evidence="4">
    <location>
        <begin position="250"/>
        <end position="254"/>
    </location>
    <ligand>
        <name>FAD</name>
        <dbReference type="ChEBI" id="CHEBI:57692"/>
    </ligand>
</feature>
<evidence type="ECO:0000256" key="4">
    <source>
        <dbReference type="PIRSR" id="PIRSR602081-1"/>
    </source>
</evidence>
<feature type="site" description="Electron transfer via tryptophanyl radical" evidence="5">
    <location>
        <position position="400"/>
    </location>
</feature>
<dbReference type="PATRIC" id="fig|358396.7.peg.3339"/>
<dbReference type="GO" id="GO:0006139">
    <property type="term" value="P:nucleobase-containing compound metabolic process"/>
    <property type="evidence" value="ECO:0007669"/>
    <property type="project" value="UniProtKB-ARBA"/>
</dbReference>
<feature type="region of interest" description="Disordered" evidence="7">
    <location>
        <begin position="21"/>
        <end position="43"/>
    </location>
</feature>
<dbReference type="GeneID" id="30922428"/>
<dbReference type="PRINTS" id="PR00147">
    <property type="entry name" value="DNAPHOTLYASE"/>
</dbReference>
<keyword evidence="11" id="KW-1185">Reference proteome</keyword>
<evidence type="ECO:0000256" key="5">
    <source>
        <dbReference type="PIRSR" id="PIRSR602081-2"/>
    </source>
</evidence>
<evidence type="ECO:0000256" key="1">
    <source>
        <dbReference type="ARBA" id="ARBA00022630"/>
    </source>
</evidence>
<dbReference type="InterPro" id="IPR018394">
    <property type="entry name" value="DNA_photolyase_1_CS_C"/>
</dbReference>
<feature type="binding site" evidence="4">
    <location>
        <begin position="293"/>
        <end position="300"/>
    </location>
    <ligand>
        <name>FAD</name>
        <dbReference type="ChEBI" id="CHEBI:57692"/>
    </ligand>
</feature>
<evidence type="ECO:0000313" key="10">
    <source>
        <dbReference type="EMBL" id="EMA30507.1"/>
    </source>
</evidence>
<dbReference type="SUPFAM" id="SSF52425">
    <property type="entry name" value="Cryptochrome/photolyase, N-terminal domain"/>
    <property type="match status" value="1"/>
</dbReference>
<dbReference type="GO" id="GO:0003904">
    <property type="term" value="F:deoxyribodipyrimidine photo-lyase activity"/>
    <property type="evidence" value="ECO:0007669"/>
    <property type="project" value="TreeGrafter"/>
</dbReference>
<dbReference type="Gene3D" id="1.25.40.80">
    <property type="match status" value="1"/>
</dbReference>
<dbReference type="SUPFAM" id="SSF48173">
    <property type="entry name" value="Cryptochrome/photolyase FAD-binding domain"/>
    <property type="match status" value="1"/>
</dbReference>
<feature type="region of interest" description="Disordered" evidence="7">
    <location>
        <begin position="177"/>
        <end position="196"/>
    </location>
</feature>
<feature type="binding site" evidence="4">
    <location>
        <position position="238"/>
    </location>
    <ligand>
        <name>FAD</name>
        <dbReference type="ChEBI" id="CHEBI:57692"/>
    </ligand>
</feature>
<keyword evidence="10" id="KW-0456">Lyase</keyword>
<dbReference type="InterPro" id="IPR002081">
    <property type="entry name" value="Cryptochrome/DNA_photolyase_1"/>
</dbReference>
<feature type="domain" description="Photolyase/cryptochrome alpha/beta" evidence="8">
    <location>
        <begin position="1"/>
        <end position="147"/>
    </location>
</feature>
<dbReference type="eggNOG" id="arCOG02840">
    <property type="taxonomic scope" value="Archaea"/>
</dbReference>
<dbReference type="Proteomes" id="UP000186547">
    <property type="component" value="Chromosome"/>
</dbReference>
<evidence type="ECO:0000256" key="6">
    <source>
        <dbReference type="RuleBase" id="RU004182"/>
    </source>
</evidence>
<comment type="cofactor">
    <cofactor evidence="4">
        <name>FAD</name>
        <dbReference type="ChEBI" id="CHEBI:57692"/>
    </cofactor>
    <text evidence="4">Binds 1 FAD per subunit.</text>
</comment>
<dbReference type="RefSeq" id="WP_007142980.1">
    <property type="nucleotide sequence ID" value="NZ_AOLZ01000057.1"/>
</dbReference>
<dbReference type="EMBL" id="CP019285">
    <property type="protein sequence ID" value="APW98973.1"/>
    <property type="molecule type" value="Genomic_DNA"/>
</dbReference>
<accession>M0LAD4</accession>
<evidence type="ECO:0000256" key="7">
    <source>
        <dbReference type="SAM" id="MobiDB-lite"/>
    </source>
</evidence>
<sequence>MIVHWHRKDLRVRDNRGLGRAAAMGNRDDEGEGTGEGESEGTGEDAHIVPLFVLDPTVLEHASPVRVSCLLEALGGLRDRYRELGSDLLVFRGEASEVVPRVAAEYDAEAVTWGEDYSGLAAERDRAVTAALEDDGVETETVYDSIIHEPGSITPNQGDHYSVFSYFWKKWRDREKPAPVEPPAADDLTDLHGDDGTDPLPSLANLGFDEPKASTRPVTQATARERVASFCAGPIYEYDDRRDYPAAGATSRLSVHYKWGTIGPRAVYAATERAMDRASSDDERDGVTAFRRQLAFREFYAHVLAFNPEIVSENFSDATGEIDWRNDPDEFAAWKAGKTGYPIVDAGMRQLREDGWVHNRVRMIVAAFLTKDLLVDWRKGYDWFRYNLADHDTANDVGGWQWAASTGMDAQPYFRVFNPTKQGQDYDPDAEYIREYVPELRDASADEIHDWGSLSDAERERIAPEYPAPIVDHGERRELAIETFERARD</sequence>
<keyword evidence="1 4" id="KW-0285">Flavoprotein</keyword>
<proteinExistence type="inferred from homology"/>
<dbReference type="Proteomes" id="UP000011555">
    <property type="component" value="Unassembled WGS sequence"/>
</dbReference>
<organism evidence="10 11">
    <name type="scientific">Natronobacterium lacisalsi AJ5</name>
    <dbReference type="NCBI Taxonomy" id="358396"/>
    <lineage>
        <taxon>Archaea</taxon>
        <taxon>Methanobacteriati</taxon>
        <taxon>Methanobacteriota</taxon>
        <taxon>Stenosarchaea group</taxon>
        <taxon>Halobacteria</taxon>
        <taxon>Halobacteriales</taxon>
        <taxon>Natrialbaceae</taxon>
        <taxon>Natronobacterium</taxon>
    </lineage>
</organism>
<dbReference type="InterPro" id="IPR006050">
    <property type="entry name" value="DNA_photolyase_N"/>
</dbReference>
<comment type="similarity">
    <text evidence="6">Belongs to the DNA photolyase family.</text>
</comment>
<evidence type="ECO:0000256" key="3">
    <source>
        <dbReference type="ARBA" id="ARBA00022991"/>
    </source>
</evidence>
<keyword evidence="3 6" id="KW-0157">Chromophore</keyword>
<dbReference type="GO" id="GO:0003677">
    <property type="term" value="F:DNA binding"/>
    <property type="evidence" value="ECO:0007669"/>
    <property type="project" value="TreeGrafter"/>
</dbReference>
<reference evidence="10 11" key="2">
    <citation type="journal article" date="2014" name="PLoS Genet.">
        <title>Phylogenetically driven sequencing of extremely halophilic archaea reveals strategies for static and dynamic osmo-response.</title>
        <authorList>
            <person name="Becker E.A."/>
            <person name="Seitzer P.M."/>
            <person name="Tritt A."/>
            <person name="Larsen D."/>
            <person name="Krusor M."/>
            <person name="Yao A.I."/>
            <person name="Wu D."/>
            <person name="Madern D."/>
            <person name="Eisen J.A."/>
            <person name="Darling A.E."/>
            <person name="Facciotti M.T."/>
        </authorList>
    </citation>
    <scope>NUCLEOTIDE SEQUENCE [LARGE SCALE GENOMIC DNA]</scope>
    <source>
        <strain evidence="10 11">AJ5</strain>
    </source>
</reference>
<dbReference type="AlphaFoldDB" id="M0LAD4"/>
<dbReference type="GO" id="GO:0071949">
    <property type="term" value="F:FAD binding"/>
    <property type="evidence" value="ECO:0007669"/>
    <property type="project" value="TreeGrafter"/>
</dbReference>
<dbReference type="Pfam" id="PF00875">
    <property type="entry name" value="DNA_photolyase"/>
    <property type="match status" value="1"/>
</dbReference>
<dbReference type="EMBL" id="AOLZ01000057">
    <property type="protein sequence ID" value="EMA30507.1"/>
    <property type="molecule type" value="Genomic_DNA"/>
</dbReference>
<dbReference type="InterPro" id="IPR014729">
    <property type="entry name" value="Rossmann-like_a/b/a_fold"/>
</dbReference>
<feature type="site" description="Electron transfer via tryptophanyl radical" evidence="5">
    <location>
        <position position="324"/>
    </location>
</feature>
<dbReference type="Gene3D" id="1.10.579.10">
    <property type="entry name" value="DNA Cyclobutane Dipyrimidine Photolyase, subunit A, domain 3"/>
    <property type="match status" value="1"/>
</dbReference>
<feature type="site" description="Electron transfer via tryptophanyl radical" evidence="5">
    <location>
        <position position="377"/>
    </location>
</feature>
<dbReference type="GO" id="GO:0006950">
    <property type="term" value="P:response to stress"/>
    <property type="evidence" value="ECO:0007669"/>
    <property type="project" value="UniProtKB-ARBA"/>
</dbReference>
<evidence type="ECO:0000313" key="12">
    <source>
        <dbReference type="Proteomes" id="UP000186547"/>
    </source>
</evidence>
<dbReference type="InterPro" id="IPR005101">
    <property type="entry name" value="Cryptochr/Photolyase_FAD-bd"/>
</dbReference>
<feature type="binding site" evidence="4">
    <location>
        <position position="290"/>
    </location>
    <ligand>
        <name>FAD</name>
        <dbReference type="ChEBI" id="CHEBI:57692"/>
    </ligand>
</feature>
<dbReference type="PANTHER" id="PTHR11455">
    <property type="entry name" value="CRYPTOCHROME"/>
    <property type="match status" value="1"/>
</dbReference>
<evidence type="ECO:0000256" key="2">
    <source>
        <dbReference type="ARBA" id="ARBA00022827"/>
    </source>
</evidence>
<evidence type="ECO:0000313" key="9">
    <source>
        <dbReference type="EMBL" id="APW98973.1"/>
    </source>
</evidence>
<dbReference type="Pfam" id="PF03441">
    <property type="entry name" value="FAD_binding_7"/>
    <property type="match status" value="1"/>
</dbReference>
<dbReference type="KEGG" id="hlc:CHINAEXTREME14850"/>
<dbReference type="InterPro" id="IPR036155">
    <property type="entry name" value="Crypto/Photolyase_N_sf"/>
</dbReference>
<name>M0LAD4_NATLA</name>
<dbReference type="STRING" id="358396.CHINAEXTREME_14850"/>
<evidence type="ECO:0000313" key="11">
    <source>
        <dbReference type="Proteomes" id="UP000011555"/>
    </source>
</evidence>
<feature type="binding site" evidence="4">
    <location>
        <begin position="390"/>
        <end position="392"/>
    </location>
    <ligand>
        <name>FAD</name>
        <dbReference type="ChEBI" id="CHEBI:57692"/>
    </ligand>
</feature>
<reference evidence="9" key="3">
    <citation type="submission" date="2017-01" db="EMBL/GenBank/DDBJ databases">
        <authorList>
            <person name="Mah S.A."/>
            <person name="Swanson W.J."/>
            <person name="Moy G.W."/>
            <person name="Vacquier V.D."/>
        </authorList>
    </citation>
    <scope>NUCLEOTIDE SEQUENCE</scope>
    <source>
        <strain evidence="9">AJ5</strain>
    </source>
</reference>
<reference evidence="9 12" key="1">
    <citation type="journal article" date="2011" name="J. Bacteriol.">
        <title>Genome sequence of Halobiforma lacisalsi AJ5, an extremely halophilic archaeon which harbors a bop gene.</title>
        <authorList>
            <person name="Jiang X."/>
            <person name="Wang S."/>
            <person name="Cheng H."/>
            <person name="Huo Y."/>
            <person name="Zhang X."/>
            <person name="Zhu X."/>
            <person name="Han X."/>
            <person name="Ni P."/>
            <person name="Wu M."/>
        </authorList>
    </citation>
    <scope>NUCLEOTIDE SEQUENCE [LARGE SCALE GENOMIC DNA]</scope>
    <source>
        <strain evidence="9 12">AJ5</strain>
    </source>
</reference>